<name>A0ABT1SF78_9FIRM</name>
<feature type="transmembrane region" description="Helical" evidence="1">
    <location>
        <begin position="37"/>
        <end position="60"/>
    </location>
</feature>
<proteinExistence type="predicted"/>
<comment type="caution">
    <text evidence="2">The sequence shown here is derived from an EMBL/GenBank/DDBJ whole genome shotgun (WGS) entry which is preliminary data.</text>
</comment>
<sequence>MVDKVSLKDRAIYIICIVFLTLDLTSSNVIWASEIGYYIQVVARIIACIGFAIIVILDLVDSSRKLKNRENLYSKKQIFKIVSSVLIDFIILIIFVMTTYKRAVSK</sequence>
<evidence type="ECO:0000313" key="2">
    <source>
        <dbReference type="EMBL" id="MCQ4925120.1"/>
    </source>
</evidence>
<keyword evidence="1" id="KW-0812">Transmembrane</keyword>
<feature type="transmembrane region" description="Helical" evidence="1">
    <location>
        <begin position="81"/>
        <end position="100"/>
    </location>
</feature>
<dbReference type="Proteomes" id="UP001524478">
    <property type="component" value="Unassembled WGS sequence"/>
</dbReference>
<dbReference type="EMBL" id="JANGAC010000018">
    <property type="protein sequence ID" value="MCQ4925120.1"/>
    <property type="molecule type" value="Genomic_DNA"/>
</dbReference>
<keyword evidence="1" id="KW-1133">Transmembrane helix</keyword>
<keyword evidence="1" id="KW-0472">Membrane</keyword>
<organism evidence="2 3">
    <name type="scientific">Tissierella carlieri</name>
    <dbReference type="NCBI Taxonomy" id="689904"/>
    <lineage>
        <taxon>Bacteria</taxon>
        <taxon>Bacillati</taxon>
        <taxon>Bacillota</taxon>
        <taxon>Tissierellia</taxon>
        <taxon>Tissierellales</taxon>
        <taxon>Tissierellaceae</taxon>
        <taxon>Tissierella</taxon>
    </lineage>
</organism>
<reference evidence="2 3" key="1">
    <citation type="submission" date="2022-06" db="EMBL/GenBank/DDBJ databases">
        <title>Isolation of gut microbiota from human fecal samples.</title>
        <authorList>
            <person name="Pamer E.G."/>
            <person name="Barat B."/>
            <person name="Waligurski E."/>
            <person name="Medina S."/>
            <person name="Paddock L."/>
            <person name="Mostad J."/>
        </authorList>
    </citation>
    <scope>NUCLEOTIDE SEQUENCE [LARGE SCALE GENOMIC DNA]</scope>
    <source>
        <strain evidence="2 3">DFI.7.95</strain>
    </source>
</reference>
<protein>
    <submittedName>
        <fullName evidence="2">Uncharacterized protein</fullName>
    </submittedName>
</protein>
<evidence type="ECO:0000313" key="3">
    <source>
        <dbReference type="Proteomes" id="UP001524478"/>
    </source>
</evidence>
<accession>A0ABT1SF78</accession>
<dbReference type="RefSeq" id="WP_216558469.1">
    <property type="nucleotide sequence ID" value="NZ_JAHLOH010000030.1"/>
</dbReference>
<evidence type="ECO:0000256" key="1">
    <source>
        <dbReference type="SAM" id="Phobius"/>
    </source>
</evidence>
<feature type="transmembrane region" description="Helical" evidence="1">
    <location>
        <begin position="12"/>
        <end position="31"/>
    </location>
</feature>
<gene>
    <name evidence="2" type="ORF">NE686_18605</name>
</gene>
<keyword evidence="3" id="KW-1185">Reference proteome</keyword>